<evidence type="ECO:0000259" key="2">
    <source>
        <dbReference type="Pfam" id="PF00144"/>
    </source>
</evidence>
<dbReference type="InterPro" id="IPR021860">
    <property type="entry name" value="Peptidase_S12_Pab87-rel_C"/>
</dbReference>
<dbReference type="PANTHER" id="PTHR46825">
    <property type="entry name" value="D-ALANYL-D-ALANINE-CARBOXYPEPTIDASE/ENDOPEPTIDASE AMPH"/>
    <property type="match status" value="1"/>
</dbReference>
<dbReference type="Gene3D" id="3.40.710.10">
    <property type="entry name" value="DD-peptidase/beta-lactamase superfamily"/>
    <property type="match status" value="1"/>
</dbReference>
<evidence type="ECO:0000256" key="1">
    <source>
        <dbReference type="ARBA" id="ARBA00038215"/>
    </source>
</evidence>
<dbReference type="Pfam" id="PF11954">
    <property type="entry name" value="DUF3471"/>
    <property type="match status" value="1"/>
</dbReference>
<dbReference type="OrthoDB" id="5946976at2759"/>
<dbReference type="Pfam" id="PF00144">
    <property type="entry name" value="Beta-lactamase"/>
    <property type="match status" value="1"/>
</dbReference>
<dbReference type="SUPFAM" id="SSF56601">
    <property type="entry name" value="beta-lactamase/transpeptidase-like"/>
    <property type="match status" value="1"/>
</dbReference>
<dbReference type="InterPro" id="IPR012338">
    <property type="entry name" value="Beta-lactam/transpept-like"/>
</dbReference>
<keyword evidence="5" id="KW-1185">Reference proteome</keyword>
<dbReference type="PANTHER" id="PTHR46825:SF9">
    <property type="entry name" value="BETA-LACTAMASE-RELATED DOMAIN-CONTAINING PROTEIN"/>
    <property type="match status" value="1"/>
</dbReference>
<feature type="domain" description="Peptidase S12 Pab87-related C-terminal" evidence="3">
    <location>
        <begin position="408"/>
        <end position="508"/>
    </location>
</feature>
<comment type="caution">
    <text evidence="4">The sequence shown here is derived from an EMBL/GenBank/DDBJ whole genome shotgun (WGS) entry which is preliminary data.</text>
</comment>
<gene>
    <name evidence="4" type="ORF">TOPH_02724</name>
</gene>
<dbReference type="EMBL" id="LFRF01000005">
    <property type="protein sequence ID" value="KND92691.1"/>
    <property type="molecule type" value="Genomic_DNA"/>
</dbReference>
<name>A0A0L0NF51_TOLOC</name>
<feature type="domain" description="Beta-lactamase-related" evidence="2">
    <location>
        <begin position="20"/>
        <end position="353"/>
    </location>
</feature>
<proteinExistence type="inferred from homology"/>
<evidence type="ECO:0000313" key="5">
    <source>
        <dbReference type="Proteomes" id="UP000036947"/>
    </source>
</evidence>
<evidence type="ECO:0000259" key="3">
    <source>
        <dbReference type="Pfam" id="PF11954"/>
    </source>
</evidence>
<dbReference type="AlphaFoldDB" id="A0A0L0NF51"/>
<comment type="similarity">
    <text evidence="1">Belongs to the peptidase S12 family.</text>
</comment>
<sequence length="538" mass="60019">MDKATRASTAMDLFHSPKFSSRVEELIEQHHVPGVAIAIVQNDTTASAGFGKASLDPQKPCTADTLFDIASASKSLTAASVGLLVDDDEYPHVRYDSVMSTLLPGDFVMPGEGYTEGVTVEDVLSHRTGMAAHDCSYMGLDAARPDDARSVTRNLRNLPVAAPIRSKYMYCNMMYTVATHLVEHMSGLSFSDFLHQHFFQPLGMDSTNLQPERARAKGLGDRIATGYFWDEDAEKYMGFQTPDCPEGQGAGSIITSVNDYVKWVKAMVNQESPITENVYQGLIKSRTLQNPDYEKLPPYTSPALYAAGWEVYHYRGHMVVTHDGGIPGVSTRHFFLPEAKFGGAIFGNAGGSSKVTAILAQELIDEVLKVPGDERPDWNKIESERFLDDNDKDKEETARQKLCPGIKESEPQKTPLRAYAGEYWNSGYHGMTVEIKDERLYIDATDRSLGFTLTFDHVCGQTKYIVHLSDEFEGSDVPFRGEFRLENDRAVKMGLHLEEDVEEYIWFDRVKAGSREGDKDPETLQGNFEAQVVIRQQK</sequence>
<protein>
    <submittedName>
        <fullName evidence="4">Penicillin-binding protein 4</fullName>
    </submittedName>
</protein>
<dbReference type="InterPro" id="IPR001466">
    <property type="entry name" value="Beta-lactam-related"/>
</dbReference>
<dbReference type="InterPro" id="IPR050491">
    <property type="entry name" value="AmpC-like"/>
</dbReference>
<dbReference type="STRING" id="1163406.A0A0L0NF51"/>
<evidence type="ECO:0000313" key="4">
    <source>
        <dbReference type="EMBL" id="KND92691.1"/>
    </source>
</evidence>
<organism evidence="4 5">
    <name type="scientific">Tolypocladium ophioglossoides (strain CBS 100239)</name>
    <name type="common">Snaketongue truffleclub</name>
    <name type="synonym">Elaphocordyceps ophioglossoides</name>
    <dbReference type="NCBI Taxonomy" id="1163406"/>
    <lineage>
        <taxon>Eukaryota</taxon>
        <taxon>Fungi</taxon>
        <taxon>Dikarya</taxon>
        <taxon>Ascomycota</taxon>
        <taxon>Pezizomycotina</taxon>
        <taxon>Sordariomycetes</taxon>
        <taxon>Hypocreomycetidae</taxon>
        <taxon>Hypocreales</taxon>
        <taxon>Ophiocordycipitaceae</taxon>
        <taxon>Tolypocladium</taxon>
    </lineage>
</organism>
<accession>A0A0L0NF51</accession>
<dbReference type="Proteomes" id="UP000036947">
    <property type="component" value="Unassembled WGS sequence"/>
</dbReference>
<reference evidence="4 5" key="1">
    <citation type="journal article" date="2015" name="BMC Genomics">
        <title>The genome of the truffle-parasite Tolypocladium ophioglossoides and the evolution of antifungal peptaibiotics.</title>
        <authorList>
            <person name="Quandt C.A."/>
            <person name="Bushley K.E."/>
            <person name="Spatafora J.W."/>
        </authorList>
    </citation>
    <scope>NUCLEOTIDE SEQUENCE [LARGE SCALE GENOMIC DNA]</scope>
    <source>
        <strain evidence="4 5">CBS 100239</strain>
    </source>
</reference>